<keyword evidence="2" id="KW-1185">Reference proteome</keyword>
<sequence>MLSLMLARPALASDISGVRIGSTLSEASLAIKSANNAFAIKPFKIVERELTGLSATRGNRDPDSEEGAADEFIVLQNAAGKVWFVARYQRMVPGSRVSLDALLGSLTQKFGEPTLRPEPGPRGWSLYSWDTDREGKRVKGADGNIPCKSIALEGTPLAGGRLRAPSSIPHNCGMRVMLTDVFERDGMVNRFILTVIDVKTASDDIERARRRHEADIARERKSGIKPQI</sequence>
<gene>
    <name evidence="1" type="ORF">F2P45_29580</name>
</gene>
<dbReference type="Proteomes" id="UP000609726">
    <property type="component" value="Unassembled WGS sequence"/>
</dbReference>
<reference evidence="1 2" key="1">
    <citation type="submission" date="2019-10" db="EMBL/GenBank/DDBJ databases">
        <title>Taxonomy of Antarctic Massilia spp.: description of Massilia rubra sp. nov., Massilia aquatica sp. nov., Massilia mucilaginosa sp. nov., Massilia frigida sp. nov. isolated from streams, lakes and regoliths.</title>
        <authorList>
            <person name="Holochova P."/>
            <person name="Sedlacek I."/>
            <person name="Kralova S."/>
            <person name="Maslanova I."/>
            <person name="Busse H.-J."/>
            <person name="Stankova E."/>
            <person name="Vrbovska V."/>
            <person name="Kovarovic V."/>
            <person name="Bartak M."/>
            <person name="Svec P."/>
            <person name="Pantucek R."/>
        </authorList>
    </citation>
    <scope>NUCLEOTIDE SEQUENCE [LARGE SCALE GENOMIC DNA]</scope>
    <source>
        <strain evidence="1 2">CCM 8733</strain>
    </source>
</reference>
<organism evidence="1 2">
    <name type="scientific">Massilia mucilaginosa</name>
    <dbReference type="NCBI Taxonomy" id="2609282"/>
    <lineage>
        <taxon>Bacteria</taxon>
        <taxon>Pseudomonadati</taxon>
        <taxon>Pseudomonadota</taxon>
        <taxon>Betaproteobacteria</taxon>
        <taxon>Burkholderiales</taxon>
        <taxon>Oxalobacteraceae</taxon>
        <taxon>Telluria group</taxon>
        <taxon>Massilia</taxon>
    </lineage>
</organism>
<protein>
    <submittedName>
        <fullName evidence="1">Uncharacterized protein</fullName>
    </submittedName>
</protein>
<name>A0ABX0P1M4_9BURK</name>
<dbReference type="RefSeq" id="WP_166881818.1">
    <property type="nucleotide sequence ID" value="NZ_WHJH01000062.1"/>
</dbReference>
<evidence type="ECO:0000313" key="1">
    <source>
        <dbReference type="EMBL" id="NHZ93130.1"/>
    </source>
</evidence>
<proteinExistence type="predicted"/>
<accession>A0ABX0P1M4</accession>
<comment type="caution">
    <text evidence="1">The sequence shown here is derived from an EMBL/GenBank/DDBJ whole genome shotgun (WGS) entry which is preliminary data.</text>
</comment>
<evidence type="ECO:0000313" key="2">
    <source>
        <dbReference type="Proteomes" id="UP000609726"/>
    </source>
</evidence>
<dbReference type="EMBL" id="WHJH01000062">
    <property type="protein sequence ID" value="NHZ93130.1"/>
    <property type="molecule type" value="Genomic_DNA"/>
</dbReference>